<protein>
    <submittedName>
        <fullName evidence="13">Magnesium transport protein CorA</fullName>
    </submittedName>
</protein>
<evidence type="ECO:0000256" key="4">
    <source>
        <dbReference type="ARBA" id="ARBA00022475"/>
    </source>
</evidence>
<comment type="catalytic activity">
    <reaction evidence="10">
        <text>Mg(2+)(in) = Mg(2+)(out)</text>
        <dbReference type="Rhea" id="RHEA:29827"/>
        <dbReference type="ChEBI" id="CHEBI:18420"/>
    </reaction>
</comment>
<evidence type="ECO:0000256" key="8">
    <source>
        <dbReference type="ARBA" id="ARBA00023065"/>
    </source>
</evidence>
<sequence>MVKNLTADTNCNWEWIDLVNPDKTDFEEISQKYNLHPAVVYDSLQPDHLPKYEQIEDVAFAIVRVFDKEIGQDGDTVQDLTNKIAVFYSREFLITVHRDEYPFLEEIKKTLIETNHCKSPYHLFIQLVKEVLQSFEQPALKLATDLDYYESKVFLRNNPNKSLTTGIYWLKRKAEVSRRVLNLSKIVLDNLNREQKHDPYIQDVYDMYLRLLTMYEEVDNGANNLLNIYIGLASHRTNEIVRVLTIFSVFFMPLTFIVGIYGMNFKYMPELQMRGGYPVTMLAMLLITIGIYIWFRKKEWL</sequence>
<dbReference type="FunFam" id="1.20.58.340:FF:000004">
    <property type="entry name" value="Magnesium transport protein CorA"/>
    <property type="match status" value="1"/>
</dbReference>
<organism evidence="13 14">
    <name type="scientific">Adhaeribacter aerolatus</name>
    <dbReference type="NCBI Taxonomy" id="670289"/>
    <lineage>
        <taxon>Bacteria</taxon>
        <taxon>Pseudomonadati</taxon>
        <taxon>Bacteroidota</taxon>
        <taxon>Cytophagia</taxon>
        <taxon>Cytophagales</taxon>
        <taxon>Hymenobacteraceae</taxon>
        <taxon>Adhaeribacter</taxon>
    </lineage>
</organism>
<keyword evidence="7 12" id="KW-1133">Transmembrane helix</keyword>
<keyword evidence="8" id="KW-0406">Ion transport</keyword>
<keyword evidence="9 12" id="KW-0472">Membrane</keyword>
<dbReference type="GO" id="GO:0015087">
    <property type="term" value="F:cobalt ion transmembrane transporter activity"/>
    <property type="evidence" value="ECO:0007669"/>
    <property type="project" value="TreeGrafter"/>
</dbReference>
<comment type="subcellular location">
    <subcellularLocation>
        <location evidence="1">Cell membrane</location>
        <topology evidence="1">Multi-pass membrane protein</topology>
    </subcellularLocation>
</comment>
<feature type="transmembrane region" description="Helical" evidence="12">
    <location>
        <begin position="240"/>
        <end position="263"/>
    </location>
</feature>
<evidence type="ECO:0000256" key="12">
    <source>
        <dbReference type="SAM" id="Phobius"/>
    </source>
</evidence>
<comment type="similarity">
    <text evidence="2">Belongs to the CorA metal ion transporter (MIT) (TC 1.A.35) family.</text>
</comment>
<keyword evidence="3" id="KW-0813">Transport</keyword>
<dbReference type="EMBL" id="BJYS01000009">
    <property type="protein sequence ID" value="GEO03980.1"/>
    <property type="molecule type" value="Genomic_DNA"/>
</dbReference>
<dbReference type="InterPro" id="IPR002523">
    <property type="entry name" value="MgTranspt_CorA/ZnTranspt_ZntB"/>
</dbReference>
<dbReference type="Proteomes" id="UP000321532">
    <property type="component" value="Unassembled WGS sequence"/>
</dbReference>
<accession>A0A512AWC8</accession>
<dbReference type="GO" id="GO:0005886">
    <property type="term" value="C:plasma membrane"/>
    <property type="evidence" value="ECO:0007669"/>
    <property type="project" value="UniProtKB-SubCell"/>
</dbReference>
<dbReference type="Gene3D" id="3.30.460.20">
    <property type="entry name" value="CorA soluble domain-like"/>
    <property type="match status" value="1"/>
</dbReference>
<dbReference type="RefSeq" id="WP_146896941.1">
    <property type="nucleotide sequence ID" value="NZ_BJYS01000009.1"/>
</dbReference>
<name>A0A512AWC8_9BACT</name>
<evidence type="ECO:0000256" key="9">
    <source>
        <dbReference type="ARBA" id="ARBA00023136"/>
    </source>
</evidence>
<evidence type="ECO:0000256" key="3">
    <source>
        <dbReference type="ARBA" id="ARBA00022448"/>
    </source>
</evidence>
<dbReference type="SUPFAM" id="SSF144083">
    <property type="entry name" value="Magnesium transport protein CorA, transmembrane region"/>
    <property type="match status" value="1"/>
</dbReference>
<comment type="function">
    <text evidence="11">Mediates influx of magnesium ions. Alternates between open and closed states. Activated by low cytoplasmic Mg(2+) levels. Inactive when cytoplasmic Mg(2+) levels are high.</text>
</comment>
<dbReference type="OrthoDB" id="9803416at2"/>
<reference evidence="13 14" key="1">
    <citation type="submission" date="2019-07" db="EMBL/GenBank/DDBJ databases">
        <title>Whole genome shotgun sequence of Adhaeribacter aerolatus NBRC 106133.</title>
        <authorList>
            <person name="Hosoyama A."/>
            <person name="Uohara A."/>
            <person name="Ohji S."/>
            <person name="Ichikawa N."/>
        </authorList>
    </citation>
    <scope>NUCLEOTIDE SEQUENCE [LARGE SCALE GENOMIC DNA]</scope>
    <source>
        <strain evidence="13 14">NBRC 106133</strain>
    </source>
</reference>
<evidence type="ECO:0000256" key="5">
    <source>
        <dbReference type="ARBA" id="ARBA00022692"/>
    </source>
</evidence>
<dbReference type="CDD" id="cd12832">
    <property type="entry name" value="TmCorA-like_u3"/>
    <property type="match status" value="1"/>
</dbReference>
<keyword evidence="14" id="KW-1185">Reference proteome</keyword>
<evidence type="ECO:0000256" key="10">
    <source>
        <dbReference type="ARBA" id="ARBA00034269"/>
    </source>
</evidence>
<evidence type="ECO:0000256" key="7">
    <source>
        <dbReference type="ARBA" id="ARBA00022989"/>
    </source>
</evidence>
<dbReference type="InterPro" id="IPR045861">
    <property type="entry name" value="CorA_cytoplasmic_dom"/>
</dbReference>
<dbReference type="GO" id="GO:0015095">
    <property type="term" value="F:magnesium ion transmembrane transporter activity"/>
    <property type="evidence" value="ECO:0007669"/>
    <property type="project" value="TreeGrafter"/>
</dbReference>
<evidence type="ECO:0000313" key="14">
    <source>
        <dbReference type="Proteomes" id="UP000321532"/>
    </source>
</evidence>
<proteinExistence type="inferred from homology"/>
<dbReference type="PANTHER" id="PTHR46494:SF1">
    <property type="entry name" value="CORA FAMILY METAL ION TRANSPORTER (EUROFUNG)"/>
    <property type="match status" value="1"/>
</dbReference>
<keyword evidence="5 12" id="KW-0812">Transmembrane</keyword>
<evidence type="ECO:0000256" key="2">
    <source>
        <dbReference type="ARBA" id="ARBA00009765"/>
    </source>
</evidence>
<dbReference type="GO" id="GO:0000287">
    <property type="term" value="F:magnesium ion binding"/>
    <property type="evidence" value="ECO:0007669"/>
    <property type="project" value="TreeGrafter"/>
</dbReference>
<gene>
    <name evidence="13" type="primary">corA_3</name>
    <name evidence="13" type="ORF">AAE02nite_16440</name>
</gene>
<dbReference type="PANTHER" id="PTHR46494">
    <property type="entry name" value="CORA FAMILY METAL ION TRANSPORTER (EUROFUNG)"/>
    <property type="match status" value="1"/>
</dbReference>
<comment type="caution">
    <text evidence="13">The sequence shown here is derived from an EMBL/GenBank/DDBJ whole genome shotgun (WGS) entry which is preliminary data.</text>
</comment>
<evidence type="ECO:0000256" key="6">
    <source>
        <dbReference type="ARBA" id="ARBA00022842"/>
    </source>
</evidence>
<dbReference type="Pfam" id="PF01544">
    <property type="entry name" value="CorA"/>
    <property type="match status" value="1"/>
</dbReference>
<dbReference type="Gene3D" id="1.20.58.340">
    <property type="entry name" value="Magnesium transport protein CorA, transmembrane region"/>
    <property type="match status" value="2"/>
</dbReference>
<keyword evidence="4" id="KW-1003">Cell membrane</keyword>
<dbReference type="InterPro" id="IPR045863">
    <property type="entry name" value="CorA_TM1_TM2"/>
</dbReference>
<dbReference type="AlphaFoldDB" id="A0A512AWC8"/>
<dbReference type="SUPFAM" id="SSF143865">
    <property type="entry name" value="CorA soluble domain-like"/>
    <property type="match status" value="1"/>
</dbReference>
<feature type="transmembrane region" description="Helical" evidence="12">
    <location>
        <begin position="275"/>
        <end position="295"/>
    </location>
</feature>
<keyword evidence="6" id="KW-0460">Magnesium</keyword>
<evidence type="ECO:0000256" key="11">
    <source>
        <dbReference type="ARBA" id="ARBA00045497"/>
    </source>
</evidence>
<dbReference type="GO" id="GO:0050897">
    <property type="term" value="F:cobalt ion binding"/>
    <property type="evidence" value="ECO:0007669"/>
    <property type="project" value="TreeGrafter"/>
</dbReference>
<evidence type="ECO:0000313" key="13">
    <source>
        <dbReference type="EMBL" id="GEO03980.1"/>
    </source>
</evidence>
<evidence type="ECO:0000256" key="1">
    <source>
        <dbReference type="ARBA" id="ARBA00004651"/>
    </source>
</evidence>